<evidence type="ECO:0000256" key="7">
    <source>
        <dbReference type="ARBA" id="ARBA00023277"/>
    </source>
</evidence>
<feature type="binding site" evidence="10">
    <location>
        <position position="211"/>
    </location>
    <ligand>
        <name>Mn(2+)</name>
        <dbReference type="ChEBI" id="CHEBI:29035"/>
    </ligand>
</feature>
<dbReference type="Pfam" id="PF02056">
    <property type="entry name" value="Glyco_hydro_4"/>
    <property type="match status" value="1"/>
</dbReference>
<dbReference type="InterPro" id="IPR053715">
    <property type="entry name" value="GH4_Enzyme_sf"/>
</dbReference>
<dbReference type="GO" id="GO:0005975">
    <property type="term" value="P:carbohydrate metabolic process"/>
    <property type="evidence" value="ECO:0007669"/>
    <property type="project" value="InterPro"/>
</dbReference>
<keyword evidence="10" id="KW-0170">Cobalt</keyword>
<evidence type="ECO:0000259" key="13">
    <source>
        <dbReference type="Pfam" id="PF11975"/>
    </source>
</evidence>
<evidence type="ECO:0000256" key="10">
    <source>
        <dbReference type="PIRSR" id="PIRSR601088-3"/>
    </source>
</evidence>
<dbReference type="NCBIfam" id="NF011657">
    <property type="entry name" value="PRK15076.1"/>
    <property type="match status" value="1"/>
</dbReference>
<keyword evidence="6 10" id="KW-0464">Manganese</keyword>
<evidence type="ECO:0000256" key="11">
    <source>
        <dbReference type="PIRSR" id="PIRSR601088-4"/>
    </source>
</evidence>
<dbReference type="PANTHER" id="PTHR32092">
    <property type="entry name" value="6-PHOSPHO-BETA-GLUCOSIDASE-RELATED"/>
    <property type="match status" value="1"/>
</dbReference>
<evidence type="ECO:0000256" key="2">
    <source>
        <dbReference type="ARBA" id="ARBA00010141"/>
    </source>
</evidence>
<dbReference type="Proteomes" id="UP000481109">
    <property type="component" value="Unassembled WGS sequence"/>
</dbReference>
<dbReference type="Pfam" id="PF11975">
    <property type="entry name" value="Glyco_hydro_4C"/>
    <property type="match status" value="1"/>
</dbReference>
<evidence type="ECO:0000256" key="3">
    <source>
        <dbReference type="ARBA" id="ARBA00022723"/>
    </source>
</evidence>
<feature type="binding site" evidence="9">
    <location>
        <position position="159"/>
    </location>
    <ligand>
        <name>substrate</name>
    </ligand>
</feature>
<proteinExistence type="inferred from homology"/>
<protein>
    <submittedName>
        <fullName evidence="14">Alpha-glucosidase/alpha-galactosidase</fullName>
    </submittedName>
</protein>
<comment type="caution">
    <text evidence="14">The sequence shown here is derived from an EMBL/GenBank/DDBJ whole genome shotgun (WGS) entry which is preliminary data.</text>
</comment>
<dbReference type="AlphaFoldDB" id="A0A6G4XKH5"/>
<evidence type="ECO:0000313" key="14">
    <source>
        <dbReference type="EMBL" id="NGO77131.1"/>
    </source>
</evidence>
<evidence type="ECO:0000256" key="8">
    <source>
        <dbReference type="ARBA" id="ARBA00023295"/>
    </source>
</evidence>
<reference evidence="14 15" key="1">
    <citation type="submission" date="2020-02" db="EMBL/GenBank/DDBJ databases">
        <title>Whole-genome analyses of novel actinobacteria.</title>
        <authorList>
            <person name="Sahin N."/>
            <person name="Tokatli A."/>
        </authorList>
    </citation>
    <scope>NUCLEOTIDE SEQUENCE [LARGE SCALE GENOMIC DNA]</scope>
    <source>
        <strain evidence="14 15">YC504</strain>
    </source>
</reference>
<dbReference type="PANTHER" id="PTHR32092:SF6">
    <property type="entry name" value="ALPHA-GALACTOSIDASE"/>
    <property type="match status" value="1"/>
</dbReference>
<feature type="site" description="Increases basicity of active site Tyr" evidence="11">
    <location>
        <position position="121"/>
    </location>
</feature>
<organism evidence="14 15">
    <name type="scientific">Streptomyces mesophilus</name>
    <dbReference type="NCBI Taxonomy" id="1775132"/>
    <lineage>
        <taxon>Bacteria</taxon>
        <taxon>Bacillati</taxon>
        <taxon>Actinomycetota</taxon>
        <taxon>Actinomycetes</taxon>
        <taxon>Kitasatosporales</taxon>
        <taxon>Streptomycetaceae</taxon>
        <taxon>Streptomyces</taxon>
    </lineage>
</organism>
<feature type="domain" description="Glycosyl hydrolase family 4 C-terminal" evidence="13">
    <location>
        <begin position="207"/>
        <end position="412"/>
    </location>
</feature>
<dbReference type="RefSeq" id="WP_165332599.1">
    <property type="nucleotide sequence ID" value="NZ_JAAKZW010000055.1"/>
</dbReference>
<evidence type="ECO:0000256" key="9">
    <source>
        <dbReference type="PIRSR" id="PIRSR601088-2"/>
    </source>
</evidence>
<dbReference type="GO" id="GO:0046872">
    <property type="term" value="F:metal ion binding"/>
    <property type="evidence" value="ECO:0007669"/>
    <property type="project" value="UniProtKB-KW"/>
</dbReference>
<accession>A0A6G4XKH5</accession>
<feature type="binding site" evidence="10">
    <location>
        <position position="181"/>
    </location>
    <ligand>
        <name>Mn(2+)</name>
        <dbReference type="ChEBI" id="CHEBI:29035"/>
    </ligand>
</feature>
<keyword evidence="5 12" id="KW-0520">NAD</keyword>
<dbReference type="Gene3D" id="3.90.1820.10">
    <property type="entry name" value="AglA-like glucosidase"/>
    <property type="match status" value="1"/>
</dbReference>
<comment type="cofactor">
    <cofactor evidence="1">
        <name>Mn(2+)</name>
        <dbReference type="ChEBI" id="CHEBI:29035"/>
    </cofactor>
</comment>
<gene>
    <name evidence="14" type="ORF">G6045_15900</name>
</gene>
<dbReference type="GO" id="GO:0016616">
    <property type="term" value="F:oxidoreductase activity, acting on the CH-OH group of donors, NAD or NADP as acceptor"/>
    <property type="evidence" value="ECO:0007669"/>
    <property type="project" value="InterPro"/>
</dbReference>
<sequence length="446" mass="49217">MSRKSQLKSSKSQLKITFVGAGSVVFTQGLLADLFAFPELEDVHIALHDIDPERLATAQAAAAYIARHRDADATITAHTDRRTALADADFVINIVQIGMGEATRTDFDVPARFGLRQTIGDTLGIGGIFRALRTFPFLKELGTDMAELCPDAWLLNYTNPMAMNIQYVTAATGLTKVVGLCHSVYWTMQDLAKLVNVPYEDLTYRAAGVNHQAWVLRFEHEGRDLYPLLDELIASDAQLRRRVRVDMYRRLGCYPTETSEHSSEYVPWYLHHDSEVERLRLPIGAYVGIVDDNVAQYHRTKEALASGEPLAVEGTMEYAPQIIHSVVTGTPRTVYGNVPNHGLIDNLPAHGVVEVPCLVDASGVQPTRIGALPPQLAALNRTYLSTSDLVVRAALDDEPRHIRHAAMTDPATAAALPVERIWQLCDAMVRAHGERLQPGLRALLGD</sequence>
<keyword evidence="8 12" id="KW-0326">Glycosidase</keyword>
<dbReference type="InterPro" id="IPR036291">
    <property type="entry name" value="NAD(P)-bd_dom_sf"/>
</dbReference>
<evidence type="ECO:0000256" key="6">
    <source>
        <dbReference type="ARBA" id="ARBA00023211"/>
    </source>
</evidence>
<keyword evidence="15" id="KW-1185">Reference proteome</keyword>
<dbReference type="GO" id="GO:0004553">
    <property type="term" value="F:hydrolase activity, hydrolyzing O-glycosyl compounds"/>
    <property type="evidence" value="ECO:0007669"/>
    <property type="project" value="InterPro"/>
</dbReference>
<comment type="similarity">
    <text evidence="2 12">Belongs to the glycosyl hydrolase 4 family.</text>
</comment>
<keyword evidence="7" id="KW-0119">Carbohydrate metabolism</keyword>
<dbReference type="InterPro" id="IPR022616">
    <property type="entry name" value="Glyco_hydro_4_C"/>
</dbReference>
<evidence type="ECO:0000313" key="15">
    <source>
        <dbReference type="Proteomes" id="UP000481109"/>
    </source>
</evidence>
<dbReference type="InterPro" id="IPR015955">
    <property type="entry name" value="Lactate_DH/Glyco_Ohase_4_C"/>
</dbReference>
<evidence type="ECO:0000256" key="4">
    <source>
        <dbReference type="ARBA" id="ARBA00022801"/>
    </source>
</evidence>
<name>A0A6G4XKH5_9ACTN</name>
<dbReference type="InterPro" id="IPR001088">
    <property type="entry name" value="Glyco_hydro_4"/>
</dbReference>
<keyword evidence="10" id="KW-0533">Nickel</keyword>
<keyword evidence="3 10" id="KW-0479">Metal-binding</keyword>
<dbReference type="PRINTS" id="PR00732">
    <property type="entry name" value="GLHYDRLASE4"/>
</dbReference>
<keyword evidence="4 12" id="KW-0378">Hydrolase</keyword>
<dbReference type="SUPFAM" id="SSF56327">
    <property type="entry name" value="LDH C-terminal domain-like"/>
    <property type="match status" value="1"/>
</dbReference>
<dbReference type="EMBL" id="JAAKZW010000055">
    <property type="protein sequence ID" value="NGO77131.1"/>
    <property type="molecule type" value="Genomic_DNA"/>
</dbReference>
<dbReference type="CDD" id="cd05297">
    <property type="entry name" value="GH4_alpha_glucosidase_galactosidase"/>
    <property type="match status" value="1"/>
</dbReference>
<evidence type="ECO:0000256" key="5">
    <source>
        <dbReference type="ARBA" id="ARBA00023027"/>
    </source>
</evidence>
<dbReference type="SUPFAM" id="SSF51735">
    <property type="entry name" value="NAD(P)-binding Rossmann-fold domains"/>
    <property type="match status" value="1"/>
</dbReference>
<evidence type="ECO:0000256" key="1">
    <source>
        <dbReference type="ARBA" id="ARBA00001936"/>
    </source>
</evidence>
<evidence type="ECO:0000256" key="12">
    <source>
        <dbReference type="RuleBase" id="RU361152"/>
    </source>
</evidence>
<comment type="cofactor">
    <cofactor evidence="12">
        <name>NAD(+)</name>
        <dbReference type="ChEBI" id="CHEBI:57540"/>
    </cofactor>
    <text evidence="12">Binds 1 NAD(+) per subunit.</text>
</comment>
<keyword evidence="10" id="KW-0408">Iron</keyword>